<feature type="compositionally biased region" description="Pro residues" evidence="7">
    <location>
        <begin position="36"/>
        <end position="46"/>
    </location>
</feature>
<dbReference type="PANTHER" id="PTHR42735:SF1">
    <property type="entry name" value="PYRIDOXAL-DEPENDENT DECARBOXYLASE DOMAIN-CONTAINING PROTEIN 1-RELATED"/>
    <property type="match status" value="1"/>
</dbReference>
<keyword evidence="11" id="KW-1185">Reference proteome</keyword>
<evidence type="ECO:0000259" key="9">
    <source>
        <dbReference type="Pfam" id="PF22937"/>
    </source>
</evidence>
<proteinExistence type="inferred from homology"/>
<evidence type="ECO:0000256" key="5">
    <source>
        <dbReference type="ARBA" id="ARBA00023239"/>
    </source>
</evidence>
<feature type="compositionally biased region" description="Basic and acidic residues" evidence="7">
    <location>
        <begin position="16"/>
        <end position="30"/>
    </location>
</feature>
<dbReference type="InterPro" id="IPR002129">
    <property type="entry name" value="PyrdxlP-dep_de-COase"/>
</dbReference>
<dbReference type="PANTHER" id="PTHR42735">
    <property type="match status" value="1"/>
</dbReference>
<dbReference type="Pfam" id="PF22937">
    <property type="entry name" value="PDXDC1-like_cen2"/>
    <property type="match status" value="1"/>
</dbReference>
<evidence type="ECO:0000256" key="7">
    <source>
        <dbReference type="SAM" id="MobiDB-lite"/>
    </source>
</evidence>
<feature type="domain" description="PDXDC1/PDXD2 second" evidence="8">
    <location>
        <begin position="400"/>
        <end position="512"/>
    </location>
</feature>
<evidence type="ECO:0000313" key="11">
    <source>
        <dbReference type="Proteomes" id="UP001164746"/>
    </source>
</evidence>
<dbReference type="Gene3D" id="3.40.640.10">
    <property type="entry name" value="Type I PLP-dependent aspartate aminotransferase-like (Major domain)"/>
    <property type="match status" value="1"/>
</dbReference>
<dbReference type="Proteomes" id="UP001164746">
    <property type="component" value="Chromosome 2"/>
</dbReference>
<keyword evidence="5" id="KW-0456">Lyase</keyword>
<protein>
    <recommendedName>
        <fullName evidence="6">Pyridoxal-dependent decarboxylase domain-containing protein 1</fullName>
    </recommendedName>
</protein>
<evidence type="ECO:0000259" key="8">
    <source>
        <dbReference type="Pfam" id="PF22930"/>
    </source>
</evidence>
<dbReference type="Pfam" id="PF00282">
    <property type="entry name" value="Pyridoxal_deC"/>
    <property type="match status" value="1"/>
</dbReference>
<sequence length="806" mass="88946">MSDEKPALEGPTVEPDSAHSDSKETPEETSQKVQMPPLPKKTPGPRPGGTGQPEEQFNMFMNPMFAEMEEQEEKKEMGFFEMLAASRSQKNPELHDEGNVAAPAPKVEVAIRKLDEYGMAAVTSHSLAAYISCLPPDHLRKFTSKISMECQLWLNKMFRFEEGQVCYTETPSEGLIRVCRLALYQKYPKYLTEGFEALYSRPPDTEILEKLIEDDIAAAKTPVGLVAYAGTPNIGHVDDMDKLREICKKKNIWMHINGDSLAMMALIHPPGNVYSSKFADSFTITMGTWLGLPALPCATLYKVADPSLVLAASLISPEAAQKLACLPLWVCLQSLGIESIEERIQTSCEMADVMFEELSKINTIRQFSREQKKGEERAIRTISDLITKAMVALLSFDVLSPTIVFRYTESTEPTNIAVAPYAAGGSLEDDEETEEEARRKHEYYNSLNVWLAESVQAENPCVEVTVVDLEREGLCMRFAPLQSAQVLGTSKDDVKAFVRSLKSQISILDATVLNYEKFRLVTAEQENLRLVEVDNWAGLGAVQYIPSEYLDDLNNLSVEALQDISNLNIELIHKLKATDNAFSLGFTDQDVACVKFGLVTDDTDVSELITLVQDIGKQVEESAKYLESMSELVRKGIQEANKDLIVEKQHKIQQEGVLRQLPMIGSMMNWWSPPPKDAERGRTFNLESGTIASTEETYKYKMQLAKGSPRSRTTSSTGSVSSQHSGDRSISTPGSVKALFPASPGGQAPSNPLGEVPSSPGTKTAADIKAGLVNSINEGDLSEGHESLPSPNGNLRSNVTFKLTDI</sequence>
<feature type="region of interest" description="Disordered" evidence="7">
    <location>
        <begin position="778"/>
        <end position="806"/>
    </location>
</feature>
<keyword evidence="4" id="KW-0663">Pyridoxal phosphate</keyword>
<dbReference type="InterPro" id="IPR050477">
    <property type="entry name" value="GrpII_AminoAcid_Decarb"/>
</dbReference>
<evidence type="ECO:0000313" key="10">
    <source>
        <dbReference type="EMBL" id="WAQ96958.1"/>
    </source>
</evidence>
<feature type="domain" description="PDXDC1-like third" evidence="9">
    <location>
        <begin position="518"/>
        <end position="624"/>
    </location>
</feature>
<organism evidence="10 11">
    <name type="scientific">Mya arenaria</name>
    <name type="common">Soft-shell clam</name>
    <dbReference type="NCBI Taxonomy" id="6604"/>
    <lineage>
        <taxon>Eukaryota</taxon>
        <taxon>Metazoa</taxon>
        <taxon>Spiralia</taxon>
        <taxon>Lophotrochozoa</taxon>
        <taxon>Mollusca</taxon>
        <taxon>Bivalvia</taxon>
        <taxon>Autobranchia</taxon>
        <taxon>Heteroconchia</taxon>
        <taxon>Euheterodonta</taxon>
        <taxon>Imparidentia</taxon>
        <taxon>Neoheterodontei</taxon>
        <taxon>Myida</taxon>
        <taxon>Myoidea</taxon>
        <taxon>Myidae</taxon>
        <taxon>Mya</taxon>
    </lineage>
</organism>
<evidence type="ECO:0000256" key="4">
    <source>
        <dbReference type="ARBA" id="ARBA00022898"/>
    </source>
</evidence>
<dbReference type="InterPro" id="IPR015424">
    <property type="entry name" value="PyrdxlP-dep_Trfase"/>
</dbReference>
<dbReference type="InterPro" id="IPR015421">
    <property type="entry name" value="PyrdxlP-dep_Trfase_major"/>
</dbReference>
<reference evidence="10" key="1">
    <citation type="submission" date="2022-11" db="EMBL/GenBank/DDBJ databases">
        <title>Centuries of genome instability and evolution in soft-shell clam transmissible cancer (bioRxiv).</title>
        <authorList>
            <person name="Hart S.F.M."/>
            <person name="Yonemitsu M.A."/>
            <person name="Giersch R.M."/>
            <person name="Beal B.F."/>
            <person name="Arriagada G."/>
            <person name="Davis B.W."/>
            <person name="Ostrander E.A."/>
            <person name="Goff S.P."/>
            <person name="Metzger M.J."/>
        </authorList>
    </citation>
    <scope>NUCLEOTIDE SEQUENCE</scope>
    <source>
        <strain evidence="10">MELC-2E11</strain>
        <tissue evidence="10">Siphon/mantle</tissue>
    </source>
</reference>
<feature type="compositionally biased region" description="Low complexity" evidence="7">
    <location>
        <begin position="707"/>
        <end position="724"/>
    </location>
</feature>
<comment type="cofactor">
    <cofactor evidence="1">
        <name>pyridoxal 5'-phosphate</name>
        <dbReference type="ChEBI" id="CHEBI:597326"/>
    </cofactor>
</comment>
<dbReference type="InterPro" id="IPR055102">
    <property type="entry name" value="PDXDC1-like_3rd"/>
</dbReference>
<name>A0ABY7DLK3_MYAAR</name>
<feature type="region of interest" description="Disordered" evidence="7">
    <location>
        <begin position="1"/>
        <end position="56"/>
    </location>
</feature>
<evidence type="ECO:0000256" key="1">
    <source>
        <dbReference type="ARBA" id="ARBA00001933"/>
    </source>
</evidence>
<evidence type="ECO:0000256" key="6">
    <source>
        <dbReference type="ARBA" id="ARBA00047190"/>
    </source>
</evidence>
<feature type="compositionally biased region" description="Polar residues" evidence="7">
    <location>
        <begin position="789"/>
        <end position="806"/>
    </location>
</feature>
<keyword evidence="3" id="KW-0210">Decarboxylase</keyword>
<feature type="region of interest" description="Disordered" evidence="7">
    <location>
        <begin position="703"/>
        <end position="764"/>
    </location>
</feature>
<dbReference type="EMBL" id="CP111013">
    <property type="protein sequence ID" value="WAQ96958.1"/>
    <property type="molecule type" value="Genomic_DNA"/>
</dbReference>
<evidence type="ECO:0000256" key="3">
    <source>
        <dbReference type="ARBA" id="ARBA00022793"/>
    </source>
</evidence>
<dbReference type="Pfam" id="PF22930">
    <property type="entry name" value="PDXDC1-like_cen"/>
    <property type="match status" value="1"/>
</dbReference>
<evidence type="ECO:0000256" key="2">
    <source>
        <dbReference type="ARBA" id="ARBA00009533"/>
    </source>
</evidence>
<comment type="similarity">
    <text evidence="2">Belongs to the group II decarboxylase family.</text>
</comment>
<gene>
    <name evidence="10" type="ORF">MAR_029648</name>
</gene>
<accession>A0ABY7DLK3</accession>
<dbReference type="InterPro" id="IPR055103">
    <property type="entry name" value="PDXDC1-like_2nd"/>
</dbReference>
<dbReference type="SUPFAM" id="SSF53383">
    <property type="entry name" value="PLP-dependent transferases"/>
    <property type="match status" value="1"/>
</dbReference>